<dbReference type="Pfam" id="PF01694">
    <property type="entry name" value="Rhomboid"/>
    <property type="match status" value="1"/>
</dbReference>
<evidence type="ECO:0000256" key="3">
    <source>
        <dbReference type="ARBA" id="ARBA00022692"/>
    </source>
</evidence>
<evidence type="ECO:0000256" key="4">
    <source>
        <dbReference type="ARBA" id="ARBA00022801"/>
    </source>
</evidence>
<evidence type="ECO:0000256" key="7">
    <source>
        <dbReference type="SAM" id="MobiDB-lite"/>
    </source>
</evidence>
<feature type="transmembrane region" description="Helical" evidence="8">
    <location>
        <begin position="114"/>
        <end position="136"/>
    </location>
</feature>
<dbReference type="InterPro" id="IPR035952">
    <property type="entry name" value="Rhomboid-like_sf"/>
</dbReference>
<evidence type="ECO:0000256" key="8">
    <source>
        <dbReference type="SAM" id="Phobius"/>
    </source>
</evidence>
<feature type="region of interest" description="Disordered" evidence="7">
    <location>
        <begin position="1"/>
        <end position="27"/>
    </location>
</feature>
<feature type="transmembrane region" description="Helical" evidence="8">
    <location>
        <begin position="168"/>
        <end position="187"/>
    </location>
</feature>
<dbReference type="GO" id="GO:0016020">
    <property type="term" value="C:membrane"/>
    <property type="evidence" value="ECO:0007669"/>
    <property type="project" value="UniProtKB-SubCell"/>
</dbReference>
<gene>
    <name evidence="10" type="ORF">HMPREF9442_02542</name>
</gene>
<dbReference type="PANTHER" id="PTHR43731:SF14">
    <property type="entry name" value="PRESENILIN-ASSOCIATED RHOMBOID-LIKE PROTEIN, MITOCHONDRIAL"/>
    <property type="match status" value="1"/>
</dbReference>
<comment type="similarity">
    <text evidence="2">Belongs to the peptidase S54 family.</text>
</comment>
<dbReference type="AlphaFoldDB" id="F3QWG0"/>
<evidence type="ECO:0000256" key="1">
    <source>
        <dbReference type="ARBA" id="ARBA00004141"/>
    </source>
</evidence>
<accession>F3QWG0</accession>
<dbReference type="eggNOG" id="COG0705">
    <property type="taxonomic scope" value="Bacteria"/>
</dbReference>
<keyword evidence="3 8" id="KW-0812">Transmembrane</keyword>
<dbReference type="SUPFAM" id="SSF144091">
    <property type="entry name" value="Rhomboid-like"/>
    <property type="match status" value="1"/>
</dbReference>
<organism evidence="10 11">
    <name type="scientific">Paraprevotella xylaniphila YIT 11841</name>
    <dbReference type="NCBI Taxonomy" id="762982"/>
    <lineage>
        <taxon>Bacteria</taxon>
        <taxon>Pseudomonadati</taxon>
        <taxon>Bacteroidota</taxon>
        <taxon>Bacteroidia</taxon>
        <taxon>Bacteroidales</taxon>
        <taxon>Prevotellaceae</taxon>
        <taxon>Paraprevotella</taxon>
    </lineage>
</organism>
<dbReference type="GO" id="GO:0004252">
    <property type="term" value="F:serine-type endopeptidase activity"/>
    <property type="evidence" value="ECO:0007669"/>
    <property type="project" value="InterPro"/>
</dbReference>
<sequence>MDNHKAFDPDMGSSLSSQLVSGSGGERSFENMDRDVLAGAAEPGKGFFLSFFIPRRDFWAIPLLLGCNILVFFVMCLTGVGVLEPDNISLLHWGANFGPLTLTGDYWRVWTCNFVHSGLIHLIMNVYALLFVGLFLEPMLGSLRVVMVYSLAGLYSSVAGLFCHADWISVGASGAIFGLYGALFARLLFYKGQSSWRKILLIAIGGFILYNLLYGIGDNNVDNAAHTGGLVAGFLLGVVYGVADKVREKGKRMVVACLAEFVLLSELVCWFSALTHGMPPDYQDVREAWRSGQLEAYVENGETGIHPEEDGMGQNREYTVVEGWTMTDQDVWIPFSDEASGFSFRYPSNWHRKPDGWSDFRIENGLNWMTIEYSDATADTDAQGMRDALELSVCDGDGHLLVGCTCETVVLNGVEFVKVSSPQRISLKDGKWIEARRTTYGYYKDNPLRCMTIVQWATSEPFRKEMDEMAQSFFVREP</sequence>
<evidence type="ECO:0000313" key="11">
    <source>
        <dbReference type="Proteomes" id="UP000005546"/>
    </source>
</evidence>
<comment type="caution">
    <text evidence="10">The sequence shown here is derived from an EMBL/GenBank/DDBJ whole genome shotgun (WGS) entry which is preliminary data.</text>
</comment>
<dbReference type="Proteomes" id="UP000005546">
    <property type="component" value="Unassembled WGS sequence"/>
</dbReference>
<dbReference type="InterPro" id="IPR050925">
    <property type="entry name" value="Rhomboid_protease_S54"/>
</dbReference>
<feature type="transmembrane region" description="Helical" evidence="8">
    <location>
        <begin position="143"/>
        <end position="162"/>
    </location>
</feature>
<dbReference type="InterPro" id="IPR022764">
    <property type="entry name" value="Peptidase_S54_rhomboid_dom"/>
</dbReference>
<keyword evidence="11" id="KW-1185">Reference proteome</keyword>
<dbReference type="Gene3D" id="1.20.1540.10">
    <property type="entry name" value="Rhomboid-like"/>
    <property type="match status" value="1"/>
</dbReference>
<feature type="transmembrane region" description="Helical" evidence="8">
    <location>
        <begin position="223"/>
        <end position="242"/>
    </location>
</feature>
<dbReference type="HOGENOM" id="CLU_033140_0_0_10"/>
<dbReference type="EMBL" id="AFBR01000072">
    <property type="protein sequence ID" value="EGG52042.1"/>
    <property type="molecule type" value="Genomic_DNA"/>
</dbReference>
<evidence type="ECO:0000256" key="5">
    <source>
        <dbReference type="ARBA" id="ARBA00022989"/>
    </source>
</evidence>
<proteinExistence type="inferred from homology"/>
<dbReference type="PANTHER" id="PTHR43731">
    <property type="entry name" value="RHOMBOID PROTEASE"/>
    <property type="match status" value="1"/>
</dbReference>
<keyword evidence="5 8" id="KW-1133">Transmembrane helix</keyword>
<protein>
    <submittedName>
        <fullName evidence="10">Peptidase, S54 family</fullName>
    </submittedName>
</protein>
<keyword evidence="6 8" id="KW-0472">Membrane</keyword>
<comment type="subcellular location">
    <subcellularLocation>
        <location evidence="1">Membrane</location>
        <topology evidence="1">Multi-pass membrane protein</topology>
    </subcellularLocation>
</comment>
<feature type="domain" description="Peptidase S54 rhomboid" evidence="9">
    <location>
        <begin position="104"/>
        <end position="240"/>
    </location>
</feature>
<feature type="compositionally biased region" description="Low complexity" evidence="7">
    <location>
        <begin position="12"/>
        <end position="21"/>
    </location>
</feature>
<keyword evidence="4" id="KW-0378">Hydrolase</keyword>
<evidence type="ECO:0000313" key="10">
    <source>
        <dbReference type="EMBL" id="EGG52042.1"/>
    </source>
</evidence>
<reference evidence="10 11" key="1">
    <citation type="submission" date="2011-02" db="EMBL/GenBank/DDBJ databases">
        <authorList>
            <person name="Weinstock G."/>
            <person name="Sodergren E."/>
            <person name="Clifton S."/>
            <person name="Fulton L."/>
            <person name="Fulton B."/>
            <person name="Courtney L."/>
            <person name="Fronick C."/>
            <person name="Harrison M."/>
            <person name="Strong C."/>
            <person name="Farmer C."/>
            <person name="Delahaunty K."/>
            <person name="Markovic C."/>
            <person name="Hall O."/>
            <person name="Minx P."/>
            <person name="Tomlinson C."/>
            <person name="Mitreva M."/>
            <person name="Hou S."/>
            <person name="Chen J."/>
            <person name="Wollam A."/>
            <person name="Pepin K.H."/>
            <person name="Johnson M."/>
            <person name="Bhonagiri V."/>
            <person name="Zhang X."/>
            <person name="Suruliraj S."/>
            <person name="Warren W."/>
            <person name="Chinwalla A."/>
            <person name="Mardis E.R."/>
            <person name="Wilson R.K."/>
        </authorList>
    </citation>
    <scope>NUCLEOTIDE SEQUENCE [LARGE SCALE GENOMIC DNA]</scope>
    <source>
        <strain evidence="10 11">YIT 11841</strain>
    </source>
</reference>
<name>F3QWG0_9BACT</name>
<evidence type="ECO:0000256" key="2">
    <source>
        <dbReference type="ARBA" id="ARBA00009045"/>
    </source>
</evidence>
<dbReference type="STRING" id="762982.HMPREF9442_02542"/>
<evidence type="ECO:0000259" key="9">
    <source>
        <dbReference type="Pfam" id="PF01694"/>
    </source>
</evidence>
<feature type="transmembrane region" description="Helical" evidence="8">
    <location>
        <begin position="199"/>
        <end position="217"/>
    </location>
</feature>
<evidence type="ECO:0000256" key="6">
    <source>
        <dbReference type="ARBA" id="ARBA00023136"/>
    </source>
</evidence>
<feature type="transmembrane region" description="Helical" evidence="8">
    <location>
        <begin position="58"/>
        <end position="83"/>
    </location>
</feature>